<protein>
    <recommendedName>
        <fullName evidence="1">N-acetyltransferase domain-containing protein</fullName>
    </recommendedName>
</protein>
<dbReference type="PROSITE" id="PS51186">
    <property type="entry name" value="GNAT"/>
    <property type="match status" value="1"/>
</dbReference>
<dbReference type="InterPro" id="IPR000182">
    <property type="entry name" value="GNAT_dom"/>
</dbReference>
<dbReference type="Gene3D" id="3.40.630.30">
    <property type="match status" value="1"/>
</dbReference>
<keyword evidence="3" id="KW-1185">Reference proteome</keyword>
<dbReference type="InterPro" id="IPR016181">
    <property type="entry name" value="Acyl_CoA_acyltransferase"/>
</dbReference>
<dbReference type="EMBL" id="JAERRJ010000002">
    <property type="protein sequence ID" value="MBL1074333.1"/>
    <property type="molecule type" value="Genomic_DNA"/>
</dbReference>
<dbReference type="Pfam" id="PF00583">
    <property type="entry name" value="Acetyltransf_1"/>
    <property type="match status" value="1"/>
</dbReference>
<name>A0ABS1M5C9_9NOCA</name>
<accession>A0ABS1M5C9</accession>
<dbReference type="SUPFAM" id="SSF55729">
    <property type="entry name" value="Acyl-CoA N-acyltransferases (Nat)"/>
    <property type="match status" value="1"/>
</dbReference>
<reference evidence="2 3" key="1">
    <citation type="submission" date="2021-01" db="EMBL/GenBank/DDBJ databases">
        <title>WGS of actinomycetes isolated from Thailand.</title>
        <authorList>
            <person name="Thawai C."/>
        </authorList>
    </citation>
    <scope>NUCLEOTIDE SEQUENCE [LARGE SCALE GENOMIC DNA]</scope>
    <source>
        <strain evidence="2 3">LPG 2</strain>
    </source>
</reference>
<evidence type="ECO:0000313" key="3">
    <source>
        <dbReference type="Proteomes" id="UP000602198"/>
    </source>
</evidence>
<organism evidence="2 3">
    <name type="scientific">Nocardia acididurans</name>
    <dbReference type="NCBI Taxonomy" id="2802282"/>
    <lineage>
        <taxon>Bacteria</taxon>
        <taxon>Bacillati</taxon>
        <taxon>Actinomycetota</taxon>
        <taxon>Actinomycetes</taxon>
        <taxon>Mycobacteriales</taxon>
        <taxon>Nocardiaceae</taxon>
        <taxon>Nocardia</taxon>
    </lineage>
</organism>
<comment type="caution">
    <text evidence="2">The sequence shown here is derived from an EMBL/GenBank/DDBJ whole genome shotgun (WGS) entry which is preliminary data.</text>
</comment>
<evidence type="ECO:0000259" key="1">
    <source>
        <dbReference type="PROSITE" id="PS51186"/>
    </source>
</evidence>
<proteinExistence type="predicted"/>
<dbReference type="RefSeq" id="WP_201945134.1">
    <property type="nucleotide sequence ID" value="NZ_JAERRJ010000002.1"/>
</dbReference>
<sequence>MSEGNPFPDARAAEPVHPLEEQRLQAWSNYLKASAGIADSRIQANLTGWKRWLHHLPGASIDKATARRDALRRELGQYGVGAEDRVWGVLSGGRVRSLGHSVCLEVTLGDLAQEYESVDQHWARLLQRIALHTEEIRPLAALGDRAVVTDLIEQVTAALRIAPDEAARLRLIDHLPGALRPIPADITTLRRGDTLVEVVFDIYADTVKLDNITVNPELRGTGLGSAVLQHLCRSADAHHLYIVGQLVPTYRDDDSAVPRLAEWCRRHGFAVNERLGGRIARSPASVPA</sequence>
<evidence type="ECO:0000313" key="2">
    <source>
        <dbReference type="EMBL" id="MBL1074333.1"/>
    </source>
</evidence>
<dbReference type="Proteomes" id="UP000602198">
    <property type="component" value="Unassembled WGS sequence"/>
</dbReference>
<feature type="domain" description="N-acetyltransferase" evidence="1">
    <location>
        <begin position="134"/>
        <end position="288"/>
    </location>
</feature>
<gene>
    <name evidence="2" type="ORF">JK358_07975</name>
</gene>